<keyword evidence="1" id="KW-0812">Transmembrane</keyword>
<sequence length="815" mass="91634">MPYIAVCCLYRLELASFLDGKPTSRGGLHLLRPGQAPPVRALGTLSFALPPLPLPLPRWPQFYQPSIPPSTSSAARPKLASSSRIAHPPLRRIHCCPSLLESRPARPPDTMAPITGPLFPYRDINLRVSNDAYTFTSPSSPNAPALVLDRPTGDVSLTEPSLQSTKRATRVSSVAGVLGLIQLKLDKYVIILNKTKPVGRLKGQMVYKVLAAEILPMRERQIHDPDEDTFVRLLETFLKKAPLYFSYSLDLTNSFQRQSQADTTKPLWMRADDRFFYNRFLQSDLINFRNLGSRAQPGPQPAIDPFILPCMFGMFEMKQTSFKGTPLSLTLISRRSRYRGGTRFFTRGVDEEGHVANYNETEQVVILNEASTGMGGFAGSTDMQSGKLGGTDGKEMQIMSYVQTRGSVPTYWSEINSLRYTPKLQVRGTQAATAPAARHFDEQIRIYGDNYLINLVNSKGRERNVKESYEQMCQALSRAGSAADATNEKFTVTPSSSSRNHFDRIHYVYFDFHTETKGMRMDKAYNLVTRMHQRLETQSYFRGVDMPGGLDDKLEARSLQTSVMRTNCMDCLDRTNVVQSMFARAVLDRIFGELGLMPRGASFRDQDPDFEFLFRNLWADNADTVSGSYSGTGAMKTDVTRTGSRTKLGALQDGRIGVTRYFLNNFLDGPRQDSFDIFLGAYQPGKSGVGLGRIFVDRRPLLIQSIPYLLAFSTFIVFIGIFTKREADARVLPLRIFILFWTAVAAWCVHFIFGHGMLYVNWPKLNPRSFATEGYNEHYSKARKDALLGSFVARHERGLSTARFLSAEEGKKRIE</sequence>
<reference evidence="3 4" key="1">
    <citation type="journal article" date="2011" name="Genome Biol.">
        <title>Genome sequence of the insect pathogenic fungus Cordyceps militaris, a valued traditional Chinese medicine.</title>
        <authorList>
            <person name="Zheng P."/>
            <person name="Xia Y."/>
            <person name="Xiao G."/>
            <person name="Xiong C."/>
            <person name="Hu X."/>
            <person name="Zhang S."/>
            <person name="Zheng H."/>
            <person name="Huang Y."/>
            <person name="Zhou Y."/>
            <person name="Wang S."/>
            <person name="Zhao G.P."/>
            <person name="Liu X."/>
            <person name="St Leger R.J."/>
            <person name="Wang C."/>
        </authorList>
    </citation>
    <scope>NUCLEOTIDE SEQUENCE [LARGE SCALE GENOMIC DNA]</scope>
    <source>
        <strain evidence="3 4">CM01</strain>
    </source>
</reference>
<dbReference type="GO" id="GO:0046856">
    <property type="term" value="P:phosphatidylinositol dephosphorylation"/>
    <property type="evidence" value="ECO:0007669"/>
    <property type="project" value="TreeGrafter"/>
</dbReference>
<dbReference type="GO" id="GO:0043812">
    <property type="term" value="F:phosphatidylinositol-4-phosphate phosphatase activity"/>
    <property type="evidence" value="ECO:0007669"/>
    <property type="project" value="TreeGrafter"/>
</dbReference>
<keyword evidence="4" id="KW-1185">Reference proteome</keyword>
<dbReference type="PANTHER" id="PTHR45662">
    <property type="entry name" value="PHOSPHATIDYLINOSITIDE PHOSPHATASE SAC1"/>
    <property type="match status" value="1"/>
</dbReference>
<proteinExistence type="predicted"/>
<keyword evidence="1" id="KW-1133">Transmembrane helix</keyword>
<dbReference type="PROSITE" id="PS50275">
    <property type="entry name" value="SAC"/>
    <property type="match status" value="1"/>
</dbReference>
<dbReference type="AlphaFoldDB" id="G3JDR8"/>
<dbReference type="OMA" id="QHFITSI"/>
<dbReference type="eggNOG" id="KOG1889">
    <property type="taxonomic scope" value="Eukaryota"/>
</dbReference>
<evidence type="ECO:0000259" key="2">
    <source>
        <dbReference type="PROSITE" id="PS50275"/>
    </source>
</evidence>
<dbReference type="Pfam" id="PF02383">
    <property type="entry name" value="Syja_N"/>
    <property type="match status" value="1"/>
</dbReference>
<evidence type="ECO:0000313" key="3">
    <source>
        <dbReference type="EMBL" id="EGX92743.1"/>
    </source>
</evidence>
<keyword evidence="1" id="KW-0472">Membrane</keyword>
<dbReference type="Proteomes" id="UP000001610">
    <property type="component" value="Unassembled WGS sequence"/>
</dbReference>
<name>G3JDR8_CORMM</name>
<protein>
    <submittedName>
        <fullName evidence="3">Phosphoinositide phosphatase (Sac1), putative</fullName>
    </submittedName>
</protein>
<dbReference type="PANTHER" id="PTHR45662:SF2">
    <property type="entry name" value="PHOSPHATIDYLINOSITOL-3-PHOSPHATASE SAC1"/>
    <property type="match status" value="1"/>
</dbReference>
<dbReference type="InParanoid" id="G3JDR8"/>
<evidence type="ECO:0000256" key="1">
    <source>
        <dbReference type="SAM" id="Phobius"/>
    </source>
</evidence>
<dbReference type="GO" id="GO:0005783">
    <property type="term" value="C:endoplasmic reticulum"/>
    <property type="evidence" value="ECO:0007669"/>
    <property type="project" value="TreeGrafter"/>
</dbReference>
<dbReference type="InterPro" id="IPR002013">
    <property type="entry name" value="SAC_dom"/>
</dbReference>
<dbReference type="HOGENOM" id="CLU_003016_7_4_1"/>
<dbReference type="OrthoDB" id="405996at2759"/>
<dbReference type="EMBL" id="JH126401">
    <property type="protein sequence ID" value="EGX92743.1"/>
    <property type="molecule type" value="Genomic_DNA"/>
</dbReference>
<dbReference type="STRING" id="983644.G3JDR8"/>
<feature type="transmembrane region" description="Helical" evidence="1">
    <location>
        <begin position="734"/>
        <end position="753"/>
    </location>
</feature>
<dbReference type="FunCoup" id="G3JDR8">
    <property type="interactions" value="1273"/>
</dbReference>
<organism evidence="3 4">
    <name type="scientific">Cordyceps militaris (strain CM01)</name>
    <name type="common">Caterpillar fungus</name>
    <dbReference type="NCBI Taxonomy" id="983644"/>
    <lineage>
        <taxon>Eukaryota</taxon>
        <taxon>Fungi</taxon>
        <taxon>Dikarya</taxon>
        <taxon>Ascomycota</taxon>
        <taxon>Pezizomycotina</taxon>
        <taxon>Sordariomycetes</taxon>
        <taxon>Hypocreomycetidae</taxon>
        <taxon>Hypocreales</taxon>
        <taxon>Cordycipitaceae</taxon>
        <taxon>Cordyceps</taxon>
    </lineage>
</organism>
<dbReference type="KEGG" id="cmt:CCM_04116"/>
<accession>G3JDR8</accession>
<feature type="transmembrane region" description="Helical" evidence="1">
    <location>
        <begin position="701"/>
        <end position="722"/>
    </location>
</feature>
<dbReference type="RefSeq" id="XP_006669327.1">
    <property type="nucleotide sequence ID" value="XM_006669264.1"/>
</dbReference>
<dbReference type="GeneID" id="18166139"/>
<feature type="domain" description="SAC" evidence="2">
    <location>
        <begin position="234"/>
        <end position="631"/>
    </location>
</feature>
<evidence type="ECO:0000313" key="4">
    <source>
        <dbReference type="Proteomes" id="UP000001610"/>
    </source>
</evidence>
<dbReference type="VEuPathDB" id="FungiDB:CCM_04116"/>
<gene>
    <name evidence="3" type="ORF">CCM_04116</name>
</gene>